<gene>
    <name evidence="1" type="ORF">HKK74_26920</name>
</gene>
<dbReference type="RefSeq" id="WP_187246138.1">
    <property type="nucleotide sequence ID" value="NZ_BAAAOK010000037.1"/>
</dbReference>
<comment type="caution">
    <text evidence="1">The sequence shown here is derived from an EMBL/GenBank/DDBJ whole genome shotgun (WGS) entry which is preliminary data.</text>
</comment>
<proteinExistence type="predicted"/>
<organism evidence="1 2">
    <name type="scientific">Actinomadura alba</name>
    <dbReference type="NCBI Taxonomy" id="406431"/>
    <lineage>
        <taxon>Bacteria</taxon>
        <taxon>Bacillati</taxon>
        <taxon>Actinomycetota</taxon>
        <taxon>Actinomycetes</taxon>
        <taxon>Streptosporangiales</taxon>
        <taxon>Thermomonosporaceae</taxon>
        <taxon>Actinomadura</taxon>
    </lineage>
</organism>
<evidence type="ECO:0000313" key="2">
    <source>
        <dbReference type="Proteomes" id="UP000805614"/>
    </source>
</evidence>
<protein>
    <submittedName>
        <fullName evidence="1">Uncharacterized protein</fullName>
    </submittedName>
</protein>
<dbReference type="Proteomes" id="UP000805614">
    <property type="component" value="Unassembled WGS sequence"/>
</dbReference>
<evidence type="ECO:0000313" key="1">
    <source>
        <dbReference type="EMBL" id="MBC6469101.1"/>
    </source>
</evidence>
<accession>A0ABR7LWE5</accession>
<keyword evidence="2" id="KW-1185">Reference proteome</keyword>
<reference evidence="1 2" key="1">
    <citation type="submission" date="2020-06" db="EMBL/GenBank/DDBJ databases">
        <title>Actinomadura xiongansis sp. nov., isolated from soil of Baiyangdian.</title>
        <authorList>
            <person name="Zhang X."/>
        </authorList>
    </citation>
    <scope>NUCLEOTIDE SEQUENCE [LARGE SCALE GENOMIC DNA]</scope>
    <source>
        <strain evidence="1 2">HBUM206468</strain>
    </source>
</reference>
<name>A0ABR7LWE5_9ACTN</name>
<dbReference type="EMBL" id="JABVEC010000023">
    <property type="protein sequence ID" value="MBC6469101.1"/>
    <property type="molecule type" value="Genomic_DNA"/>
</dbReference>
<sequence>MADATTGTSDEQDAASHLKALAKLMVERGFTALLVQAEDSPPLLRVTNPSASDLAEDVRCSLALGELCFMWSWERPIAPVRHVEPAAERIAYVLSPKSVL</sequence>